<evidence type="ECO:0000313" key="3">
    <source>
        <dbReference type="Proteomes" id="UP000726737"/>
    </source>
</evidence>
<evidence type="ECO:0000313" key="2">
    <source>
        <dbReference type="EMBL" id="KAG0246802.1"/>
    </source>
</evidence>
<gene>
    <name evidence="2" type="ORF">BG011_002335</name>
</gene>
<feature type="non-terminal residue" evidence="2">
    <location>
        <position position="468"/>
    </location>
</feature>
<feature type="compositionally biased region" description="Basic and acidic residues" evidence="1">
    <location>
        <begin position="304"/>
        <end position="313"/>
    </location>
</feature>
<feature type="region of interest" description="Disordered" evidence="1">
    <location>
        <begin position="279"/>
        <end position="398"/>
    </location>
</feature>
<accession>A0A9P6PEV5</accession>
<dbReference type="Proteomes" id="UP000726737">
    <property type="component" value="Unassembled WGS sequence"/>
</dbReference>
<proteinExistence type="predicted"/>
<organism evidence="2 3">
    <name type="scientific">Mortierella polycephala</name>
    <dbReference type="NCBI Taxonomy" id="41804"/>
    <lineage>
        <taxon>Eukaryota</taxon>
        <taxon>Fungi</taxon>
        <taxon>Fungi incertae sedis</taxon>
        <taxon>Mucoromycota</taxon>
        <taxon>Mortierellomycotina</taxon>
        <taxon>Mortierellomycetes</taxon>
        <taxon>Mortierellales</taxon>
        <taxon>Mortierellaceae</taxon>
        <taxon>Mortierella</taxon>
    </lineage>
</organism>
<dbReference type="OrthoDB" id="2446503at2759"/>
<feature type="compositionally biased region" description="Polar residues" evidence="1">
    <location>
        <begin position="293"/>
        <end position="303"/>
    </location>
</feature>
<dbReference type="AlphaFoldDB" id="A0A9P6PEV5"/>
<dbReference type="Gene3D" id="3.40.50.1010">
    <property type="entry name" value="5'-nuclease"/>
    <property type="match status" value="1"/>
</dbReference>
<feature type="compositionally biased region" description="Basic residues" evidence="1">
    <location>
        <begin position="341"/>
        <end position="372"/>
    </location>
</feature>
<evidence type="ECO:0008006" key="4">
    <source>
        <dbReference type="Google" id="ProtNLM"/>
    </source>
</evidence>
<dbReference type="EMBL" id="JAAAJA010001720">
    <property type="protein sequence ID" value="KAG0246802.1"/>
    <property type="molecule type" value="Genomic_DNA"/>
</dbReference>
<comment type="caution">
    <text evidence="2">The sequence shown here is derived from an EMBL/GenBank/DDBJ whole genome shotgun (WGS) entry which is preliminary data.</text>
</comment>
<protein>
    <recommendedName>
        <fullName evidence="4">XPG-I domain-containing protein</fullName>
    </recommendedName>
</protein>
<feature type="compositionally biased region" description="Basic residues" evidence="1">
    <location>
        <begin position="32"/>
        <end position="41"/>
    </location>
</feature>
<reference evidence="2" key="1">
    <citation type="journal article" date="2020" name="Fungal Divers.">
        <title>Resolving the Mortierellaceae phylogeny through synthesis of multi-gene phylogenetics and phylogenomics.</title>
        <authorList>
            <person name="Vandepol N."/>
            <person name="Liber J."/>
            <person name="Desiro A."/>
            <person name="Na H."/>
            <person name="Kennedy M."/>
            <person name="Barry K."/>
            <person name="Grigoriev I.V."/>
            <person name="Miller A.N."/>
            <person name="O'Donnell K."/>
            <person name="Stajich J.E."/>
            <person name="Bonito G."/>
        </authorList>
    </citation>
    <scope>NUCLEOTIDE SEQUENCE</scope>
    <source>
        <strain evidence="2">KOD948</strain>
    </source>
</reference>
<name>A0A9P6PEV5_9FUNG</name>
<dbReference type="SUPFAM" id="SSF88723">
    <property type="entry name" value="PIN domain-like"/>
    <property type="match status" value="1"/>
</dbReference>
<evidence type="ECO:0000256" key="1">
    <source>
        <dbReference type="SAM" id="MobiDB-lite"/>
    </source>
</evidence>
<feature type="region of interest" description="Disordered" evidence="1">
    <location>
        <begin position="26"/>
        <end position="45"/>
    </location>
</feature>
<keyword evidence="3" id="KW-1185">Reference proteome</keyword>
<sequence>MARCLHNKLSKTFNQSRDTVLHIDGPQTSQKARARDKRKSRSAKDLQEVKDLSEKILKIVAAANTTSGSKRRTQRRKLLRLNRKLKKCWGSARIIDAGMKADFTAGLEELGWEVCRCQGEADVCIGRRADEHPGQVVVASCDSDMLFHGVKELLRKERGADVYTSYSVADVIQRLQVNEAQWVVAGVVTNNDYAGHVWGQSFKKNLAVLRECDAVDKQDLLQQYCTKMGVSSTRFVSATDAFFKRLETPETDSTSSGGIDDDMKEMVNVVTKYLKQTDKAHEAAGPQDGEAGQESTTAGSVTASEDKSSERSAPRRTSGNEYRAKEFTQPVFSADDEPYPAKRKAQKQLTKKHKKQARKPRQKVKRDRASKRARQEQEVQDAGNLKKHRKRNPGNMVGDVLKSTHHVVTLNVGTVDHRLQVGLNKNYGCSSQGVHQHIISTLQDIVKLNTELLRCGVMAVLNFINTAV</sequence>
<dbReference type="InterPro" id="IPR029060">
    <property type="entry name" value="PIN-like_dom_sf"/>
</dbReference>